<evidence type="ECO:0000313" key="2">
    <source>
        <dbReference type="EMBL" id="GFC78943.1"/>
    </source>
</evidence>
<keyword evidence="1" id="KW-0175">Coiled coil</keyword>
<accession>A0A699QYB4</accession>
<protein>
    <recommendedName>
        <fullName evidence="3">Reverse transcriptase domain-containing protein</fullName>
    </recommendedName>
</protein>
<sequence length="249" mass="27646">RIDKLTDTISNLVETFNKKMTTPAMVKAVKETCVICGGARSYYDCIATDSNISSACVTTDLIQHPQVELPNEFLKYMQITETSVRAMQNQIDNFKAGLKNKIHSLMQNQINSVKNELKSDINELRNMMASYFQKETASTAGSGSFPSNTIANPKGDLKAITTRSGVSYDGPPIPPHTSSLPKEVEWVQEVTKNTIQPSTENIQPLMAQTQVLIDEPVVAPKLKPTIPYPSRANKQKLREKDDILALKFV</sequence>
<gene>
    <name evidence="2" type="ORF">Tci_850913</name>
</gene>
<evidence type="ECO:0008006" key="3">
    <source>
        <dbReference type="Google" id="ProtNLM"/>
    </source>
</evidence>
<feature type="non-terminal residue" evidence="2">
    <location>
        <position position="1"/>
    </location>
</feature>
<dbReference type="EMBL" id="BKCJ011068125">
    <property type="protein sequence ID" value="GFC78943.1"/>
    <property type="molecule type" value="Genomic_DNA"/>
</dbReference>
<name>A0A699QYB4_TANCI</name>
<reference evidence="2" key="1">
    <citation type="journal article" date="2019" name="Sci. Rep.">
        <title>Draft genome of Tanacetum cinerariifolium, the natural source of mosquito coil.</title>
        <authorList>
            <person name="Yamashiro T."/>
            <person name="Shiraishi A."/>
            <person name="Satake H."/>
            <person name="Nakayama K."/>
        </authorList>
    </citation>
    <scope>NUCLEOTIDE SEQUENCE</scope>
</reference>
<proteinExistence type="predicted"/>
<feature type="coiled-coil region" evidence="1">
    <location>
        <begin position="107"/>
        <end position="134"/>
    </location>
</feature>
<feature type="non-terminal residue" evidence="2">
    <location>
        <position position="249"/>
    </location>
</feature>
<organism evidence="2">
    <name type="scientific">Tanacetum cinerariifolium</name>
    <name type="common">Dalmatian daisy</name>
    <name type="synonym">Chrysanthemum cinerariifolium</name>
    <dbReference type="NCBI Taxonomy" id="118510"/>
    <lineage>
        <taxon>Eukaryota</taxon>
        <taxon>Viridiplantae</taxon>
        <taxon>Streptophyta</taxon>
        <taxon>Embryophyta</taxon>
        <taxon>Tracheophyta</taxon>
        <taxon>Spermatophyta</taxon>
        <taxon>Magnoliopsida</taxon>
        <taxon>eudicotyledons</taxon>
        <taxon>Gunneridae</taxon>
        <taxon>Pentapetalae</taxon>
        <taxon>asterids</taxon>
        <taxon>campanulids</taxon>
        <taxon>Asterales</taxon>
        <taxon>Asteraceae</taxon>
        <taxon>Asteroideae</taxon>
        <taxon>Anthemideae</taxon>
        <taxon>Anthemidinae</taxon>
        <taxon>Tanacetum</taxon>
    </lineage>
</organism>
<dbReference type="AlphaFoldDB" id="A0A699QYB4"/>
<evidence type="ECO:0000256" key="1">
    <source>
        <dbReference type="SAM" id="Coils"/>
    </source>
</evidence>
<comment type="caution">
    <text evidence="2">The sequence shown here is derived from an EMBL/GenBank/DDBJ whole genome shotgun (WGS) entry which is preliminary data.</text>
</comment>